<organism evidence="1 2">
    <name type="scientific">Naganishia onofrii</name>
    <dbReference type="NCBI Taxonomy" id="1851511"/>
    <lineage>
        <taxon>Eukaryota</taxon>
        <taxon>Fungi</taxon>
        <taxon>Dikarya</taxon>
        <taxon>Basidiomycota</taxon>
        <taxon>Agaricomycotina</taxon>
        <taxon>Tremellomycetes</taxon>
        <taxon>Filobasidiales</taxon>
        <taxon>Filobasidiaceae</taxon>
        <taxon>Naganishia</taxon>
    </lineage>
</organism>
<evidence type="ECO:0000313" key="2">
    <source>
        <dbReference type="Proteomes" id="UP001234202"/>
    </source>
</evidence>
<keyword evidence="2" id="KW-1185">Reference proteome</keyword>
<evidence type="ECO:0000313" key="1">
    <source>
        <dbReference type="EMBL" id="KAJ9121913.1"/>
    </source>
</evidence>
<accession>A0ACC2XCY1</accession>
<comment type="caution">
    <text evidence="1">The sequence shown here is derived from an EMBL/GenBank/DDBJ whole genome shotgun (WGS) entry which is preliminary data.</text>
</comment>
<reference evidence="1" key="1">
    <citation type="submission" date="2023-04" db="EMBL/GenBank/DDBJ databases">
        <title>Draft Genome sequencing of Naganishia species isolated from polar environments using Oxford Nanopore Technology.</title>
        <authorList>
            <person name="Leo P."/>
            <person name="Venkateswaran K."/>
        </authorList>
    </citation>
    <scope>NUCLEOTIDE SEQUENCE</scope>
    <source>
        <strain evidence="1">DBVPG 5303</strain>
    </source>
</reference>
<name>A0ACC2XCY1_9TREE</name>
<gene>
    <name evidence="1" type="ORF">QFC24_004495</name>
</gene>
<dbReference type="EMBL" id="JASBWV010000016">
    <property type="protein sequence ID" value="KAJ9121913.1"/>
    <property type="molecule type" value="Genomic_DNA"/>
</dbReference>
<dbReference type="Proteomes" id="UP001234202">
    <property type="component" value="Unassembled WGS sequence"/>
</dbReference>
<sequence length="231" mass="24761">MDDPPSVLLVILDLHPLSWAASASSSGDPEDQNGTDTERDTITLDRALNELLVFLNAHLALKWGNELMVYVAMAGGKSELLYSSQAPSVSLHHPLPGNAFEPFHSMSQTIKARLRELVKQQEADFTVTADAGQDAMDVDSAEGGEEDKMVAVLKDINRLHPTNSNPHNQLSNIQASATGLILENPADAINGGVKARVLIVNNTPERGSGGYVGLMNSVFAAQKRMASSCDE</sequence>
<proteinExistence type="predicted"/>
<protein>
    <submittedName>
        <fullName evidence="1">Uncharacterized protein</fullName>
    </submittedName>
</protein>